<dbReference type="Pfam" id="PF01636">
    <property type="entry name" value="APH"/>
    <property type="match status" value="1"/>
</dbReference>
<evidence type="ECO:0000259" key="1">
    <source>
        <dbReference type="Pfam" id="PF01636"/>
    </source>
</evidence>
<dbReference type="AlphaFoldDB" id="A0A4Y7PYF0"/>
<protein>
    <recommendedName>
        <fullName evidence="1">Aminoglycoside phosphotransferase domain-containing protein</fullName>
    </recommendedName>
</protein>
<dbReference type="VEuPathDB" id="FungiDB:BD410DRAFT_841977"/>
<dbReference type="EMBL" id="ML170195">
    <property type="protein sequence ID" value="TDL19629.1"/>
    <property type="molecule type" value="Genomic_DNA"/>
</dbReference>
<dbReference type="STRING" id="50990.A0A4Y7PYF0"/>
<gene>
    <name evidence="2" type="ORF">BD410DRAFT_841977</name>
</gene>
<evidence type="ECO:0000313" key="3">
    <source>
        <dbReference type="Proteomes" id="UP000294933"/>
    </source>
</evidence>
<organism evidence="2 3">
    <name type="scientific">Rickenella mellea</name>
    <dbReference type="NCBI Taxonomy" id="50990"/>
    <lineage>
        <taxon>Eukaryota</taxon>
        <taxon>Fungi</taxon>
        <taxon>Dikarya</taxon>
        <taxon>Basidiomycota</taxon>
        <taxon>Agaricomycotina</taxon>
        <taxon>Agaricomycetes</taxon>
        <taxon>Hymenochaetales</taxon>
        <taxon>Rickenellaceae</taxon>
        <taxon>Rickenella</taxon>
    </lineage>
</organism>
<dbReference type="InterPro" id="IPR002575">
    <property type="entry name" value="Aminoglycoside_PTrfase"/>
</dbReference>
<name>A0A4Y7PYF0_9AGAM</name>
<dbReference type="InterPro" id="IPR011009">
    <property type="entry name" value="Kinase-like_dom_sf"/>
</dbReference>
<keyword evidence="3" id="KW-1185">Reference proteome</keyword>
<sequence length="303" mass="33286">MATANVTTTFDSGALHIVIDNRPTGFPCASDILKLCRSSNSVGFPFPSSDQPTAWIKFGWGVTRGEALTQHKVALAMNTIPNTAVHVPIVYLAFATDARSYMTDPCGYIVMEFVPGLTVEQRLRNPDVNAKDMYQAVGRAVQQLIEYRAPSGTQPGPVGGGIIRHDFFSTRESAVAYRTVDILQDHVNRILKLGGYSQRVDFADETTDGLPLCLSDIHQSNWIIDDEGRVHAIDFGHVGFLPPSFVAYAIEQSHFFAKRVAKYVNYARSKKNLYAMEIAAGQLVLYGSSLRGLPRSAKELAKA</sequence>
<dbReference type="OrthoDB" id="3250044at2759"/>
<accession>A0A4Y7PYF0</accession>
<evidence type="ECO:0000313" key="2">
    <source>
        <dbReference type="EMBL" id="TDL19629.1"/>
    </source>
</evidence>
<dbReference type="Proteomes" id="UP000294933">
    <property type="component" value="Unassembled WGS sequence"/>
</dbReference>
<dbReference type="SUPFAM" id="SSF56112">
    <property type="entry name" value="Protein kinase-like (PK-like)"/>
    <property type="match status" value="1"/>
</dbReference>
<reference evidence="2 3" key="1">
    <citation type="submission" date="2018-06" db="EMBL/GenBank/DDBJ databases">
        <title>A transcriptomic atlas of mushroom development highlights an independent origin of complex multicellularity.</title>
        <authorList>
            <consortium name="DOE Joint Genome Institute"/>
            <person name="Krizsan K."/>
            <person name="Almasi E."/>
            <person name="Merenyi Z."/>
            <person name="Sahu N."/>
            <person name="Viragh M."/>
            <person name="Koszo T."/>
            <person name="Mondo S."/>
            <person name="Kiss B."/>
            <person name="Balint B."/>
            <person name="Kues U."/>
            <person name="Barry K."/>
            <person name="Hegedus J.C."/>
            <person name="Henrissat B."/>
            <person name="Johnson J."/>
            <person name="Lipzen A."/>
            <person name="Ohm R."/>
            <person name="Nagy I."/>
            <person name="Pangilinan J."/>
            <person name="Yan J."/>
            <person name="Xiong Y."/>
            <person name="Grigoriev I.V."/>
            <person name="Hibbett D.S."/>
            <person name="Nagy L.G."/>
        </authorList>
    </citation>
    <scope>NUCLEOTIDE SEQUENCE [LARGE SCALE GENOMIC DNA]</scope>
    <source>
        <strain evidence="2 3">SZMC22713</strain>
    </source>
</reference>
<proteinExistence type="predicted"/>
<feature type="domain" description="Aminoglycoside phosphotransferase" evidence="1">
    <location>
        <begin position="81"/>
        <end position="244"/>
    </location>
</feature>